<evidence type="ECO:0000313" key="2">
    <source>
        <dbReference type="EMBL" id="SOC42808.1"/>
    </source>
</evidence>
<keyword evidence="1" id="KW-0472">Membrane</keyword>
<evidence type="ECO:0000256" key="1">
    <source>
        <dbReference type="SAM" id="Phobius"/>
    </source>
</evidence>
<name>A0A285UN38_9HYPH</name>
<sequence length="167" mass="18187">MSPIAKREKLPFRFTGWHMLGVMVLFFGTIISVNAFMAWNAVSSWSGLVVQNTYVASQQFNDKVEKAKIFAASGMNGQLVIAEGRVTYTLRDVDGAGVAADSVSITFKRPVDERDDFQLALAADGGGNYSAVREMEPGQWIADIGATRGGEVLFHQTIRLIVAGDRP</sequence>
<accession>A0A285UN38</accession>
<protein>
    <submittedName>
        <fullName evidence="2">Nitrogen fixation protein FixH</fullName>
    </submittedName>
</protein>
<proteinExistence type="predicted"/>
<dbReference type="EMBL" id="OBQD01000010">
    <property type="protein sequence ID" value="SOC42808.1"/>
    <property type="molecule type" value="Genomic_DNA"/>
</dbReference>
<gene>
    <name evidence="2" type="ORF">SAMN05892877_110158</name>
</gene>
<dbReference type="InterPro" id="IPR008620">
    <property type="entry name" value="FixH"/>
</dbReference>
<dbReference type="RefSeq" id="WP_097141009.1">
    <property type="nucleotide sequence ID" value="NZ_OBQD01000010.1"/>
</dbReference>
<keyword evidence="3" id="KW-1185">Reference proteome</keyword>
<dbReference type="Pfam" id="PF05751">
    <property type="entry name" value="FixH"/>
    <property type="match status" value="1"/>
</dbReference>
<organism evidence="2 3">
    <name type="scientific">Rhizobium subbaraonis</name>
    <dbReference type="NCBI Taxonomy" id="908946"/>
    <lineage>
        <taxon>Bacteria</taxon>
        <taxon>Pseudomonadati</taxon>
        <taxon>Pseudomonadota</taxon>
        <taxon>Alphaproteobacteria</taxon>
        <taxon>Hyphomicrobiales</taxon>
        <taxon>Rhizobiaceae</taxon>
        <taxon>Rhizobium/Agrobacterium group</taxon>
        <taxon>Rhizobium</taxon>
    </lineage>
</organism>
<reference evidence="2 3" key="1">
    <citation type="submission" date="2017-08" db="EMBL/GenBank/DDBJ databases">
        <authorList>
            <person name="de Groot N.N."/>
        </authorList>
    </citation>
    <scope>NUCLEOTIDE SEQUENCE [LARGE SCALE GENOMIC DNA]</scope>
    <source>
        <strain evidence="2 3">JC85</strain>
    </source>
</reference>
<dbReference type="PIRSF" id="PIRSF011386">
    <property type="entry name" value="FixH"/>
    <property type="match status" value="1"/>
</dbReference>
<keyword evidence="1" id="KW-0812">Transmembrane</keyword>
<dbReference type="InterPro" id="IPR018037">
    <property type="entry name" value="FixH_proteobacterial"/>
</dbReference>
<keyword evidence="1" id="KW-1133">Transmembrane helix</keyword>
<dbReference type="OrthoDB" id="1495896at2"/>
<evidence type="ECO:0000313" key="3">
    <source>
        <dbReference type="Proteomes" id="UP000219167"/>
    </source>
</evidence>
<dbReference type="Proteomes" id="UP000219167">
    <property type="component" value="Unassembled WGS sequence"/>
</dbReference>
<feature type="transmembrane region" description="Helical" evidence="1">
    <location>
        <begin position="20"/>
        <end position="42"/>
    </location>
</feature>
<dbReference type="AlphaFoldDB" id="A0A285UN38"/>